<keyword evidence="2" id="KW-1185">Reference proteome</keyword>
<organism evidence="1 2">
    <name type="scientific">Mangrovibacterium marinum</name>
    <dbReference type="NCBI Taxonomy" id="1639118"/>
    <lineage>
        <taxon>Bacteria</taxon>
        <taxon>Pseudomonadati</taxon>
        <taxon>Bacteroidota</taxon>
        <taxon>Bacteroidia</taxon>
        <taxon>Marinilabiliales</taxon>
        <taxon>Prolixibacteraceae</taxon>
        <taxon>Mangrovibacterium</taxon>
    </lineage>
</organism>
<accession>A0A2T5BX34</accession>
<gene>
    <name evidence="1" type="ORF">C8N47_1339</name>
</gene>
<dbReference type="AlphaFoldDB" id="A0A2T5BX34"/>
<dbReference type="RefSeq" id="WP_170111440.1">
    <property type="nucleotide sequence ID" value="NZ_QAAD01000033.1"/>
</dbReference>
<sequence>MTKTIALFSNSTAFVLEGCLAVSNGMNRQEWIEEVAARDNLLFNDLPLTIGRRRKRSHSHRLLDFQIVGLLDERIEGLKD</sequence>
<dbReference type="Proteomes" id="UP000243525">
    <property type="component" value="Unassembled WGS sequence"/>
</dbReference>
<dbReference type="EMBL" id="QAAD01000033">
    <property type="protein sequence ID" value="PTN04244.1"/>
    <property type="molecule type" value="Genomic_DNA"/>
</dbReference>
<evidence type="ECO:0000313" key="1">
    <source>
        <dbReference type="EMBL" id="PTN04244.1"/>
    </source>
</evidence>
<evidence type="ECO:0000313" key="2">
    <source>
        <dbReference type="Proteomes" id="UP000243525"/>
    </source>
</evidence>
<proteinExistence type="predicted"/>
<name>A0A2T5BX34_9BACT</name>
<protein>
    <submittedName>
        <fullName evidence="1">Uncharacterized protein</fullName>
    </submittedName>
</protein>
<reference evidence="1 2" key="1">
    <citation type="submission" date="2018-04" db="EMBL/GenBank/DDBJ databases">
        <title>Genomic Encyclopedia of Archaeal and Bacterial Type Strains, Phase II (KMG-II): from individual species to whole genera.</title>
        <authorList>
            <person name="Goeker M."/>
        </authorList>
    </citation>
    <scope>NUCLEOTIDE SEQUENCE [LARGE SCALE GENOMIC DNA]</scope>
    <source>
        <strain evidence="1 2">DSM 28823</strain>
    </source>
</reference>
<comment type="caution">
    <text evidence="1">The sequence shown here is derived from an EMBL/GenBank/DDBJ whole genome shotgun (WGS) entry which is preliminary data.</text>
</comment>